<evidence type="ECO:0000313" key="6">
    <source>
        <dbReference type="Proteomes" id="UP000221011"/>
    </source>
</evidence>
<accession>A0A291Q606</accession>
<evidence type="ECO:0000256" key="2">
    <source>
        <dbReference type="ARBA" id="ARBA00023125"/>
    </source>
</evidence>
<keyword evidence="3" id="KW-0804">Transcription</keyword>
<organism evidence="5 6">
    <name type="scientific">Streptomyces formicae</name>
    <dbReference type="NCBI Taxonomy" id="1616117"/>
    <lineage>
        <taxon>Bacteria</taxon>
        <taxon>Bacillati</taxon>
        <taxon>Actinomycetota</taxon>
        <taxon>Actinomycetes</taxon>
        <taxon>Kitasatosporales</taxon>
        <taxon>Streptomycetaceae</taxon>
        <taxon>Streptomyces</taxon>
    </lineage>
</organism>
<gene>
    <name evidence="5" type="ORF">KY5_2024c</name>
</gene>
<dbReference type="AlphaFoldDB" id="A0A291Q606"/>
<dbReference type="PANTHER" id="PTHR33154:SF15">
    <property type="entry name" value="REGULATORY PROTEIN ARSR"/>
    <property type="match status" value="1"/>
</dbReference>
<dbReference type="InterPro" id="IPR011991">
    <property type="entry name" value="ArsR-like_HTH"/>
</dbReference>
<dbReference type="RefSeq" id="WP_098241930.1">
    <property type="nucleotide sequence ID" value="NZ_CP022685.1"/>
</dbReference>
<dbReference type="GO" id="GO:0003677">
    <property type="term" value="F:DNA binding"/>
    <property type="evidence" value="ECO:0007669"/>
    <property type="project" value="UniProtKB-KW"/>
</dbReference>
<dbReference type="SUPFAM" id="SSF46785">
    <property type="entry name" value="Winged helix' DNA-binding domain"/>
    <property type="match status" value="1"/>
</dbReference>
<dbReference type="PANTHER" id="PTHR33154">
    <property type="entry name" value="TRANSCRIPTIONAL REGULATOR, ARSR FAMILY"/>
    <property type="match status" value="1"/>
</dbReference>
<dbReference type="InterPro" id="IPR051081">
    <property type="entry name" value="HTH_MetalResp_TranReg"/>
</dbReference>
<dbReference type="EMBL" id="CP022685">
    <property type="protein sequence ID" value="ATL27042.1"/>
    <property type="molecule type" value="Genomic_DNA"/>
</dbReference>
<dbReference type="Proteomes" id="UP000221011">
    <property type="component" value="Chromosome"/>
</dbReference>
<reference evidence="5 6" key="1">
    <citation type="submission" date="2017-08" db="EMBL/GenBank/DDBJ databases">
        <title>Complete Genome Sequence of Streptomyces formicae KY5, the formicamycin producer.</title>
        <authorList>
            <person name="Holmes N.A."/>
            <person name="Devine R."/>
            <person name="Qin Z."/>
            <person name="Seipke R.F."/>
            <person name="Wilkinson B."/>
            <person name="Hutchings M.I."/>
        </authorList>
    </citation>
    <scope>NUCLEOTIDE SEQUENCE [LARGE SCALE GENOMIC DNA]</scope>
    <source>
        <strain evidence="5 6">KY5</strain>
    </source>
</reference>
<dbReference type="KEGG" id="sfk:KY5_2024c"/>
<feature type="domain" description="HTH arsR-type" evidence="4">
    <location>
        <begin position="19"/>
        <end position="98"/>
    </location>
</feature>
<evidence type="ECO:0000313" key="5">
    <source>
        <dbReference type="EMBL" id="ATL27042.1"/>
    </source>
</evidence>
<evidence type="ECO:0000256" key="1">
    <source>
        <dbReference type="ARBA" id="ARBA00023015"/>
    </source>
</evidence>
<evidence type="ECO:0000256" key="3">
    <source>
        <dbReference type="ARBA" id="ARBA00023163"/>
    </source>
</evidence>
<proteinExistence type="predicted"/>
<dbReference type="InterPro" id="IPR001845">
    <property type="entry name" value="HTH_ArsR_DNA-bd_dom"/>
</dbReference>
<protein>
    <submittedName>
        <fullName evidence="5">Transcriptional regulator, ArsR family</fullName>
    </submittedName>
</protein>
<dbReference type="Gene3D" id="1.10.10.10">
    <property type="entry name" value="Winged helix-like DNA-binding domain superfamily/Winged helix DNA-binding domain"/>
    <property type="match status" value="1"/>
</dbReference>
<keyword evidence="2" id="KW-0238">DNA-binding</keyword>
<keyword evidence="6" id="KW-1185">Reference proteome</keyword>
<dbReference type="InterPro" id="IPR036388">
    <property type="entry name" value="WH-like_DNA-bd_sf"/>
</dbReference>
<keyword evidence="1" id="KW-0805">Transcription regulation</keyword>
<dbReference type="InterPro" id="IPR036390">
    <property type="entry name" value="WH_DNA-bd_sf"/>
</dbReference>
<dbReference type="SMART" id="SM00418">
    <property type="entry name" value="HTH_ARSR"/>
    <property type="match status" value="1"/>
</dbReference>
<name>A0A291Q606_9ACTN</name>
<evidence type="ECO:0000259" key="4">
    <source>
        <dbReference type="SMART" id="SM00418"/>
    </source>
</evidence>
<dbReference type="Pfam" id="PF12840">
    <property type="entry name" value="HTH_20"/>
    <property type="match status" value="1"/>
</dbReference>
<dbReference type="GO" id="GO:0003700">
    <property type="term" value="F:DNA-binding transcription factor activity"/>
    <property type="evidence" value="ECO:0007669"/>
    <property type="project" value="InterPro"/>
</dbReference>
<sequence>MDDKQESRPPATRRITDVGTLKAFGHPLRLKLYGTLRVAGTATASQLATQVDEAVSLVSYHLRKLAEHGLIEEADAQSGDARERWWRTAQEALSFRHEDFKDTPEGAAVHASVIRSLIAHHREQYETYLDQQASWGEEWRRAADQSDFLARLNSAELSELNTEIHALIKTYEERGKAAEAAGDTEGRENVAVHLASFPFRNF</sequence>
<dbReference type="CDD" id="cd00090">
    <property type="entry name" value="HTH_ARSR"/>
    <property type="match status" value="1"/>
</dbReference>